<evidence type="ECO:0000256" key="8">
    <source>
        <dbReference type="ARBA" id="ARBA00023242"/>
    </source>
</evidence>
<evidence type="ECO:0000256" key="7">
    <source>
        <dbReference type="ARBA" id="ARBA00023235"/>
    </source>
</evidence>
<evidence type="ECO:0000256" key="12">
    <source>
        <dbReference type="ARBA" id="ARBA00063455"/>
    </source>
</evidence>
<dbReference type="CDD" id="cd02576">
    <property type="entry name" value="PseudoU_synth_ScPUS7"/>
    <property type="match status" value="1"/>
</dbReference>
<reference evidence="16" key="1">
    <citation type="submission" date="2020-08" db="EMBL/GenBank/DDBJ databases">
        <title>Multicomponent nature underlies the extraordinary mechanical properties of spider dragline silk.</title>
        <authorList>
            <person name="Kono N."/>
            <person name="Nakamura H."/>
            <person name="Mori M."/>
            <person name="Yoshida Y."/>
            <person name="Ohtoshi R."/>
            <person name="Malay A.D."/>
            <person name="Moran D.A.P."/>
            <person name="Tomita M."/>
            <person name="Numata K."/>
            <person name="Arakawa K."/>
        </authorList>
    </citation>
    <scope>NUCLEOTIDE SEQUENCE</scope>
</reference>
<comment type="catalytic activity">
    <reaction evidence="9">
        <text>a uridine in tRNA = a pseudouridine in tRNA</text>
        <dbReference type="Rhea" id="RHEA:54572"/>
        <dbReference type="Rhea" id="RHEA-COMP:13339"/>
        <dbReference type="Rhea" id="RHEA-COMP:13934"/>
        <dbReference type="ChEBI" id="CHEBI:65314"/>
        <dbReference type="ChEBI" id="CHEBI:65315"/>
    </reaction>
</comment>
<dbReference type="Gene3D" id="3.30.2350.20">
    <property type="entry name" value="TruD, catalytic domain"/>
    <property type="match status" value="2"/>
</dbReference>
<sequence length="593" mass="67617">MENEGSESEFIPFNKSSNEFQSSNISPLSDKPNFSRASEKDVGITEFVCNLPGFNAVIKERYSDFIVNEIDTQGNVVKLTNFSKPDNPDCEYKVDGLLDDKTVTNLRELIADEISEVKIEVTDKDKDSRKGIHLAIRNMFDKLESSTEDRDSKKYIIVKKFSGKKLRGSQLSSGGNYLHFILYKENKDTMDAINAISSFLRVQPKTFSYAGSKDKRGKTSQLVSAHKIFPGKLLNVNKKFNMVRVGNFAYKNEQLKLGDLLGNRFIIILRQLEGDPDIIKEAIVSLSTKGFINYYGMQRFGTSSVPTHSIGRLLLRLQWEEAIELILTPKSEDDEELQSAKKVWKETKDAKLALKNRRLKTNIEGKLLKGLAEAHEKDFCNAFNAIPRNMRLMYIHSYQSYIWNRIVSKRIKEYGLKVLKGDLVQKESDVLIDNCEEDKEENNKKAILESMVKVISEDEVEKYNISDVLLPLPGHSVAFPNNEIKNWYDDILKEDGMDWDNFDSKIKSLSLSGAYRKLVVIPDDVKWEIIPYDDVTKPLVLSDLDILQNVTEPVIPESGLYKALKLEFRLPPSAYATMAIREISKQSTCYTSN</sequence>
<dbReference type="EMBL" id="BMAW01062918">
    <property type="protein sequence ID" value="GFT37905.1"/>
    <property type="molecule type" value="Genomic_DNA"/>
</dbReference>
<keyword evidence="3" id="KW-0597">Phosphoprotein</keyword>
<keyword evidence="4" id="KW-0507">mRNA processing</keyword>
<dbReference type="OrthoDB" id="447290at2759"/>
<evidence type="ECO:0000256" key="1">
    <source>
        <dbReference type="ARBA" id="ARBA00004123"/>
    </source>
</evidence>
<evidence type="ECO:0000256" key="14">
    <source>
        <dbReference type="SAM" id="MobiDB-lite"/>
    </source>
</evidence>
<dbReference type="SUPFAM" id="SSF55120">
    <property type="entry name" value="Pseudouridine synthase"/>
    <property type="match status" value="1"/>
</dbReference>
<dbReference type="FunFam" id="3.30.2350.20:FF:000002">
    <property type="entry name" value="Pseudouridylate synthase 7 homolog"/>
    <property type="match status" value="1"/>
</dbReference>
<keyword evidence="8" id="KW-0539">Nucleus</keyword>
<dbReference type="NCBIfam" id="TIGR00094">
    <property type="entry name" value="tRNA_TruD_broad"/>
    <property type="match status" value="1"/>
</dbReference>
<evidence type="ECO:0000256" key="6">
    <source>
        <dbReference type="ARBA" id="ARBA00023187"/>
    </source>
</evidence>
<evidence type="ECO:0000256" key="3">
    <source>
        <dbReference type="ARBA" id="ARBA00022553"/>
    </source>
</evidence>
<accession>A0A8X6TPP3</accession>
<protein>
    <recommendedName>
        <fullName evidence="13">Pseudouridylate synthase 7 homolog</fullName>
    </recommendedName>
</protein>
<dbReference type="GO" id="GO:0009982">
    <property type="term" value="F:pseudouridine synthase activity"/>
    <property type="evidence" value="ECO:0007669"/>
    <property type="project" value="InterPro"/>
</dbReference>
<dbReference type="GO" id="GO:0006397">
    <property type="term" value="P:mRNA processing"/>
    <property type="evidence" value="ECO:0007669"/>
    <property type="project" value="UniProtKB-KW"/>
</dbReference>
<evidence type="ECO:0000256" key="9">
    <source>
        <dbReference type="ARBA" id="ARBA00036943"/>
    </source>
</evidence>
<name>A0A8X6TPP3_NEPPI</name>
<dbReference type="PIRSF" id="PIRSF037016">
    <property type="entry name" value="Pseudouridin_synth_euk_prd"/>
    <property type="match status" value="1"/>
</dbReference>
<keyword evidence="17" id="KW-1185">Reference proteome</keyword>
<dbReference type="GO" id="GO:0003723">
    <property type="term" value="F:RNA binding"/>
    <property type="evidence" value="ECO:0007669"/>
    <property type="project" value="InterPro"/>
</dbReference>
<gene>
    <name evidence="16" type="primary">PUS7</name>
    <name evidence="16" type="ORF">NPIL_73721</name>
</gene>
<keyword evidence="7" id="KW-0413">Isomerase</keyword>
<dbReference type="PANTHER" id="PTHR13326">
    <property type="entry name" value="TRNA PSEUDOURIDINE SYNTHASE D"/>
    <property type="match status" value="1"/>
</dbReference>
<dbReference type="InterPro" id="IPR011760">
    <property type="entry name" value="PsdUridine_synth_TruD_insert"/>
</dbReference>
<dbReference type="AlphaFoldDB" id="A0A8X6TPP3"/>
<proteinExistence type="inferred from homology"/>
<comment type="function">
    <text evidence="11">Pseudouridylate synthase that catalyzes pseudouridylation of RNAs. Acts as a regulator of protein synthesis in embryonic stem cells by mediating pseudouridylation of RNA fragments derived from tRNAs (tRFs): pseudouridylated tRFs inhibit translation by targeting the translation initiation complex. Also catalyzes pseudouridylation of mRNAs: mediates pseudouridylation of mRNAs with the consensus sequence 5'-UGUAG-3'. Acts as a regulator of pre-mRNA splicing by mediating pseudouridylation of pre-mRNAs at locations associated with alternatively spliced regions. Pseudouridylation of pre-mRNAs near splice sites directly regulates mRNA splicing and mRNA 3'-end processing. In addition to mRNAs and tRNAs, binds other types of RNAs, such as snRNAs, Y RNAs and vault RNAs, suggesting that it can catalyze pseudouridylation of many RNA types.</text>
</comment>
<dbReference type="Proteomes" id="UP000887013">
    <property type="component" value="Unassembled WGS sequence"/>
</dbReference>
<evidence type="ECO:0000256" key="2">
    <source>
        <dbReference type="ARBA" id="ARBA00007953"/>
    </source>
</evidence>
<evidence type="ECO:0000256" key="11">
    <source>
        <dbReference type="ARBA" id="ARBA00053535"/>
    </source>
</evidence>
<dbReference type="PANTHER" id="PTHR13326:SF31">
    <property type="entry name" value="PSEUDOURIDYLATE SYNTHASE 7 HOMOLOG"/>
    <property type="match status" value="1"/>
</dbReference>
<dbReference type="GO" id="GO:0001522">
    <property type="term" value="P:pseudouridine synthesis"/>
    <property type="evidence" value="ECO:0007669"/>
    <property type="project" value="InterPro"/>
</dbReference>
<dbReference type="InterPro" id="IPR001656">
    <property type="entry name" value="PsdUridine_synth_TruD"/>
</dbReference>
<dbReference type="GO" id="GO:0005634">
    <property type="term" value="C:nucleus"/>
    <property type="evidence" value="ECO:0007669"/>
    <property type="project" value="UniProtKB-SubCell"/>
</dbReference>
<feature type="region of interest" description="Disordered" evidence="14">
    <location>
        <begin position="1"/>
        <end position="34"/>
    </location>
</feature>
<evidence type="ECO:0000256" key="13">
    <source>
        <dbReference type="ARBA" id="ARBA00070906"/>
    </source>
</evidence>
<feature type="domain" description="TRUD" evidence="15">
    <location>
        <begin position="290"/>
        <end position="521"/>
    </location>
</feature>
<comment type="caution">
    <text evidence="16">The sequence shown here is derived from an EMBL/GenBank/DDBJ whole genome shotgun (WGS) entry which is preliminary data.</text>
</comment>
<dbReference type="PROSITE" id="PS50984">
    <property type="entry name" value="TRUD"/>
    <property type="match status" value="1"/>
</dbReference>
<evidence type="ECO:0000256" key="5">
    <source>
        <dbReference type="ARBA" id="ARBA00022694"/>
    </source>
</evidence>
<comment type="subunit">
    <text evidence="12">Interacts with SIRT1.</text>
</comment>
<evidence type="ECO:0000256" key="4">
    <source>
        <dbReference type="ARBA" id="ARBA00022664"/>
    </source>
</evidence>
<dbReference type="HAMAP" id="MF_01082">
    <property type="entry name" value="TruD"/>
    <property type="match status" value="1"/>
</dbReference>
<comment type="catalytic activity">
    <reaction evidence="10">
        <text>uridine(13) in tRNA = pseudouridine(13) in tRNA</text>
        <dbReference type="Rhea" id="RHEA:42540"/>
        <dbReference type="Rhea" id="RHEA-COMP:10105"/>
        <dbReference type="Rhea" id="RHEA-COMP:10106"/>
        <dbReference type="ChEBI" id="CHEBI:65314"/>
        <dbReference type="ChEBI" id="CHEBI:65315"/>
    </reaction>
</comment>
<dbReference type="GO" id="GO:0008033">
    <property type="term" value="P:tRNA processing"/>
    <property type="evidence" value="ECO:0007669"/>
    <property type="project" value="UniProtKB-KW"/>
</dbReference>
<feature type="compositionally biased region" description="Polar residues" evidence="14">
    <location>
        <begin position="14"/>
        <end position="27"/>
    </location>
</feature>
<comment type="subcellular location">
    <subcellularLocation>
        <location evidence="1">Nucleus</location>
    </subcellularLocation>
</comment>
<dbReference type="GO" id="GO:0008380">
    <property type="term" value="P:RNA splicing"/>
    <property type="evidence" value="ECO:0007669"/>
    <property type="project" value="UniProtKB-KW"/>
</dbReference>
<dbReference type="FunFam" id="3.30.2350.20:FF:000003">
    <property type="entry name" value="Pseudouridylate synthase 7 homolog"/>
    <property type="match status" value="1"/>
</dbReference>
<keyword evidence="6" id="KW-0508">mRNA splicing</keyword>
<keyword evidence="5" id="KW-0819">tRNA processing</keyword>
<comment type="similarity">
    <text evidence="2">Belongs to the pseudouridine synthase TruD family.</text>
</comment>
<evidence type="ECO:0000313" key="16">
    <source>
        <dbReference type="EMBL" id="GFT37905.1"/>
    </source>
</evidence>
<organism evidence="16 17">
    <name type="scientific">Nephila pilipes</name>
    <name type="common">Giant wood spider</name>
    <name type="synonym">Nephila maculata</name>
    <dbReference type="NCBI Taxonomy" id="299642"/>
    <lineage>
        <taxon>Eukaryota</taxon>
        <taxon>Metazoa</taxon>
        <taxon>Ecdysozoa</taxon>
        <taxon>Arthropoda</taxon>
        <taxon>Chelicerata</taxon>
        <taxon>Arachnida</taxon>
        <taxon>Araneae</taxon>
        <taxon>Araneomorphae</taxon>
        <taxon>Entelegynae</taxon>
        <taxon>Araneoidea</taxon>
        <taxon>Nephilidae</taxon>
        <taxon>Nephila</taxon>
    </lineage>
</organism>
<evidence type="ECO:0000259" key="15">
    <source>
        <dbReference type="PROSITE" id="PS50984"/>
    </source>
</evidence>
<evidence type="ECO:0000256" key="10">
    <source>
        <dbReference type="ARBA" id="ARBA00052210"/>
    </source>
</evidence>
<evidence type="ECO:0000313" key="17">
    <source>
        <dbReference type="Proteomes" id="UP000887013"/>
    </source>
</evidence>
<dbReference type="InterPro" id="IPR042214">
    <property type="entry name" value="TruD_catalytic"/>
</dbReference>
<dbReference type="InterPro" id="IPR020103">
    <property type="entry name" value="PsdUridine_synth_cat_dom_sf"/>
</dbReference>
<dbReference type="Pfam" id="PF01142">
    <property type="entry name" value="TruD"/>
    <property type="match status" value="1"/>
</dbReference>